<dbReference type="EMBL" id="JABWDY010031314">
    <property type="protein sequence ID" value="KAF5185002.1"/>
    <property type="molecule type" value="Genomic_DNA"/>
</dbReference>
<evidence type="ECO:0000313" key="2">
    <source>
        <dbReference type="Proteomes" id="UP000554482"/>
    </source>
</evidence>
<accession>A0A7J6VKY8</accession>
<proteinExistence type="predicted"/>
<protein>
    <submittedName>
        <fullName evidence="1">Uncharacterized protein</fullName>
    </submittedName>
</protein>
<dbReference type="AlphaFoldDB" id="A0A7J6VKY8"/>
<name>A0A7J6VKY8_THATH</name>
<comment type="caution">
    <text evidence="1">The sequence shown here is derived from an EMBL/GenBank/DDBJ whole genome shotgun (WGS) entry which is preliminary data.</text>
</comment>
<organism evidence="1 2">
    <name type="scientific">Thalictrum thalictroides</name>
    <name type="common">Rue-anemone</name>
    <name type="synonym">Anemone thalictroides</name>
    <dbReference type="NCBI Taxonomy" id="46969"/>
    <lineage>
        <taxon>Eukaryota</taxon>
        <taxon>Viridiplantae</taxon>
        <taxon>Streptophyta</taxon>
        <taxon>Embryophyta</taxon>
        <taxon>Tracheophyta</taxon>
        <taxon>Spermatophyta</taxon>
        <taxon>Magnoliopsida</taxon>
        <taxon>Ranunculales</taxon>
        <taxon>Ranunculaceae</taxon>
        <taxon>Thalictroideae</taxon>
        <taxon>Thalictrum</taxon>
    </lineage>
</organism>
<dbReference type="Proteomes" id="UP000554482">
    <property type="component" value="Unassembled WGS sequence"/>
</dbReference>
<evidence type="ECO:0000313" key="1">
    <source>
        <dbReference type="EMBL" id="KAF5185002.1"/>
    </source>
</evidence>
<keyword evidence="2" id="KW-1185">Reference proteome</keyword>
<gene>
    <name evidence="1" type="ORF">FRX31_025415</name>
</gene>
<reference evidence="1 2" key="1">
    <citation type="submission" date="2020-06" db="EMBL/GenBank/DDBJ databases">
        <title>Transcriptomic and genomic resources for Thalictrum thalictroides and T. hernandezii: Facilitating candidate gene discovery in an emerging model plant lineage.</title>
        <authorList>
            <person name="Arias T."/>
            <person name="Riano-Pachon D.M."/>
            <person name="Di Stilio V.S."/>
        </authorList>
    </citation>
    <scope>NUCLEOTIDE SEQUENCE [LARGE SCALE GENOMIC DNA]</scope>
    <source>
        <strain evidence="2">cv. WT478/WT964</strain>
        <tissue evidence="1">Leaves</tissue>
    </source>
</reference>
<sequence>MIKNLLAFNTDTRSSSWEWKSILKFCAGNSTAAKITKAYVCSVVHNIWMERDHRKHTGKTLAATALGFKIKKEMKLYLQTVIESVLGIGTNKGLIDRLGLSVPFKKKNVHHCIWEKLDPGWLKLDCDGALNDQGAGYGGLIRNEDGYVILAYIGCSKTNSVISRS</sequence>